<gene>
    <name evidence="2" type="ORF">AOQ84DRAFT_351326</name>
</gene>
<keyword evidence="3" id="KW-1185">Reference proteome</keyword>
<protein>
    <submittedName>
        <fullName evidence="2">Uncharacterized protein</fullName>
    </submittedName>
</protein>
<feature type="region of interest" description="Disordered" evidence="1">
    <location>
        <begin position="83"/>
        <end position="108"/>
    </location>
</feature>
<evidence type="ECO:0000313" key="2">
    <source>
        <dbReference type="EMBL" id="OCL14826.1"/>
    </source>
</evidence>
<dbReference type="Proteomes" id="UP000250140">
    <property type="component" value="Unassembled WGS sequence"/>
</dbReference>
<evidence type="ECO:0000256" key="1">
    <source>
        <dbReference type="SAM" id="MobiDB-lite"/>
    </source>
</evidence>
<dbReference type="EMBL" id="KV748525">
    <property type="protein sequence ID" value="OCL14826.1"/>
    <property type="molecule type" value="Genomic_DNA"/>
</dbReference>
<dbReference type="GO" id="GO:0034551">
    <property type="term" value="P:mitochondrial respiratory chain complex III assembly"/>
    <property type="evidence" value="ECO:0007669"/>
    <property type="project" value="TreeGrafter"/>
</dbReference>
<dbReference type="PANTHER" id="PTHR47563:SF1">
    <property type="entry name" value="PROTEIN FMP25, MITOCHONDRIAL"/>
    <property type="match status" value="1"/>
</dbReference>
<dbReference type="InterPro" id="IPR009091">
    <property type="entry name" value="RCC1/BLIP-II"/>
</dbReference>
<reference evidence="2 3" key="1">
    <citation type="journal article" date="2016" name="Nat. Commun.">
        <title>Ectomycorrhizal ecology is imprinted in the genome of the dominant symbiotic fungus Cenococcum geophilum.</title>
        <authorList>
            <consortium name="DOE Joint Genome Institute"/>
            <person name="Peter M."/>
            <person name="Kohler A."/>
            <person name="Ohm R.A."/>
            <person name="Kuo A."/>
            <person name="Krutzmann J."/>
            <person name="Morin E."/>
            <person name="Arend M."/>
            <person name="Barry K.W."/>
            <person name="Binder M."/>
            <person name="Choi C."/>
            <person name="Clum A."/>
            <person name="Copeland A."/>
            <person name="Grisel N."/>
            <person name="Haridas S."/>
            <person name="Kipfer T."/>
            <person name="LaButti K."/>
            <person name="Lindquist E."/>
            <person name="Lipzen A."/>
            <person name="Maire R."/>
            <person name="Meier B."/>
            <person name="Mihaltcheva S."/>
            <person name="Molinier V."/>
            <person name="Murat C."/>
            <person name="Poggeler S."/>
            <person name="Quandt C.A."/>
            <person name="Sperisen C."/>
            <person name="Tritt A."/>
            <person name="Tisserant E."/>
            <person name="Crous P.W."/>
            <person name="Henrissat B."/>
            <person name="Nehls U."/>
            <person name="Egli S."/>
            <person name="Spatafora J.W."/>
            <person name="Grigoriev I.V."/>
            <person name="Martin F.M."/>
        </authorList>
    </citation>
    <scope>NUCLEOTIDE SEQUENCE [LARGE SCALE GENOMIC DNA]</scope>
    <source>
        <strain evidence="2 3">CBS 207.34</strain>
    </source>
</reference>
<evidence type="ECO:0000313" key="3">
    <source>
        <dbReference type="Proteomes" id="UP000250140"/>
    </source>
</evidence>
<dbReference type="AlphaFoldDB" id="A0A8E2FD67"/>
<dbReference type="GO" id="GO:0005743">
    <property type="term" value="C:mitochondrial inner membrane"/>
    <property type="evidence" value="ECO:0007669"/>
    <property type="project" value="TreeGrafter"/>
</dbReference>
<proteinExistence type="predicted"/>
<dbReference type="PANTHER" id="PTHR47563">
    <property type="entry name" value="PROTEIN FMP25, MITOCHONDRIAL"/>
    <property type="match status" value="1"/>
</dbReference>
<dbReference type="SUPFAM" id="SSF50985">
    <property type="entry name" value="RCC1/BLIP-II"/>
    <property type="match status" value="1"/>
</dbReference>
<name>A0A8E2FD67_9PEZI</name>
<accession>A0A8E2FD67</accession>
<dbReference type="OrthoDB" id="10256179at2759"/>
<organism evidence="2 3">
    <name type="scientific">Glonium stellatum</name>
    <dbReference type="NCBI Taxonomy" id="574774"/>
    <lineage>
        <taxon>Eukaryota</taxon>
        <taxon>Fungi</taxon>
        <taxon>Dikarya</taxon>
        <taxon>Ascomycota</taxon>
        <taxon>Pezizomycotina</taxon>
        <taxon>Dothideomycetes</taxon>
        <taxon>Pleosporomycetidae</taxon>
        <taxon>Gloniales</taxon>
        <taxon>Gloniaceae</taxon>
        <taxon>Glonium</taxon>
    </lineage>
</organism>
<sequence length="264" mass="29765">MLNARSKCLPRTTPRFRRTSRGWRGFGNRPHNNNTNTRVAVSPYAYRRQQHFLRSIATVTTLGAIASAWQWYSGDRIFREAHAEAPSTEPELEFEKPRRKAVSKEDNRDLISSQHVQVKKSWENPGVYAWGSNSGRVAAPDSDDEFVKTPRRIPFFDGVLLRDLKLDRNFAAAIDDKGDLLQWGTAYSKESQQPTHTLRGKNLTALTLSRDRILALSATGTVYSIPVSAAAQQTGPKPVSTSWLPFWRTPSPLSYRVLTPPNLS</sequence>
<dbReference type="Gene3D" id="2.130.10.30">
    <property type="entry name" value="Regulator of chromosome condensation 1/beta-lactamase-inhibitor protein II"/>
    <property type="match status" value="1"/>
</dbReference>
<dbReference type="InterPro" id="IPR053245">
    <property type="entry name" value="MitoProcess-Associated"/>
</dbReference>